<reference evidence="2" key="2">
    <citation type="journal article" date="2022" name="Sci. Total Environ.">
        <title>Prevalence, transmission, and molecular epidemiology of tet(X)-positive bacteria among humans, animals, and environmental niches in China: An epidemiological, and genomic-based study.</title>
        <authorList>
            <person name="Dong N."/>
            <person name="Zeng Y."/>
            <person name="Cai C."/>
            <person name="Sun C."/>
            <person name="Lu J."/>
            <person name="Liu C."/>
            <person name="Zhou H."/>
            <person name="Sun Q."/>
            <person name="Shu L."/>
            <person name="Wang H."/>
            <person name="Wang Y."/>
            <person name="Wang S."/>
            <person name="Wu C."/>
            <person name="Chan E.W."/>
            <person name="Chen G."/>
            <person name="Shen Z."/>
            <person name="Chen S."/>
            <person name="Zhang R."/>
        </authorList>
    </citation>
    <scope>NUCLEOTIDE SEQUENCE</scope>
    <source>
        <strain evidence="2">R1692</strain>
    </source>
</reference>
<evidence type="ECO:0000256" key="1">
    <source>
        <dbReference type="SAM" id="Coils"/>
    </source>
</evidence>
<dbReference type="Pfam" id="PF01527">
    <property type="entry name" value="HTH_Tnp_1"/>
    <property type="match status" value="1"/>
</dbReference>
<gene>
    <name evidence="2" type="ORF">HX018_05490</name>
</gene>
<sequence length="130" mass="15047">MSRVFEESFKIMAVELSCIKGSVSAAALELGIDPSRLTKWRMDPRFNGGNLLPKNDKLSPEEQELRELKKRLKESELENEILKKGSCHLFQGRLEVYWFIKKNMNHYGADKMCSVLKVSSSGFYKWLTKK</sequence>
<protein>
    <submittedName>
        <fullName evidence="2">Transposase</fullName>
    </submittedName>
</protein>
<keyword evidence="1" id="KW-0175">Coiled coil</keyword>
<dbReference type="InterPro" id="IPR009057">
    <property type="entry name" value="Homeodomain-like_sf"/>
</dbReference>
<keyword evidence="3" id="KW-1185">Reference proteome</keyword>
<dbReference type="RefSeq" id="WP_286650720.1">
    <property type="nucleotide sequence ID" value="NZ_JACAGK010000011.1"/>
</dbReference>
<feature type="coiled-coil region" evidence="1">
    <location>
        <begin position="58"/>
        <end position="85"/>
    </location>
</feature>
<comment type="caution">
    <text evidence="2">The sequence shown here is derived from an EMBL/GenBank/DDBJ whole genome shotgun (WGS) entry which is preliminary data.</text>
</comment>
<reference evidence="2" key="1">
    <citation type="submission" date="2020-06" db="EMBL/GenBank/DDBJ databases">
        <authorList>
            <person name="Dong N."/>
        </authorList>
    </citation>
    <scope>NUCLEOTIDE SEQUENCE</scope>
    <source>
        <strain evidence="2">R1692</strain>
    </source>
</reference>
<dbReference type="SUPFAM" id="SSF46689">
    <property type="entry name" value="Homeodomain-like"/>
    <property type="match status" value="1"/>
</dbReference>
<dbReference type="InterPro" id="IPR002514">
    <property type="entry name" value="Transposase_8"/>
</dbReference>
<organism evidence="2 3">
    <name type="scientific">Sphingobacterium hotanense</name>
    <dbReference type="NCBI Taxonomy" id="649196"/>
    <lineage>
        <taxon>Bacteria</taxon>
        <taxon>Pseudomonadati</taxon>
        <taxon>Bacteroidota</taxon>
        <taxon>Sphingobacteriia</taxon>
        <taxon>Sphingobacteriales</taxon>
        <taxon>Sphingobacteriaceae</taxon>
        <taxon>Sphingobacterium</taxon>
    </lineage>
</organism>
<dbReference type="EMBL" id="JACAGK010000011">
    <property type="protein sequence ID" value="MDM1047692.1"/>
    <property type="molecule type" value="Genomic_DNA"/>
</dbReference>
<dbReference type="Proteomes" id="UP001170954">
    <property type="component" value="Unassembled WGS sequence"/>
</dbReference>
<evidence type="ECO:0000313" key="2">
    <source>
        <dbReference type="EMBL" id="MDM1047692.1"/>
    </source>
</evidence>
<name>A0ABT7NKE3_9SPHI</name>
<accession>A0ABT7NKE3</accession>
<evidence type="ECO:0000313" key="3">
    <source>
        <dbReference type="Proteomes" id="UP001170954"/>
    </source>
</evidence>
<proteinExistence type="predicted"/>